<dbReference type="Gene3D" id="3.40.50.200">
    <property type="entry name" value="Peptidase S8/S53 domain"/>
    <property type="match status" value="1"/>
</dbReference>
<dbReference type="SUPFAM" id="SSF52743">
    <property type="entry name" value="Subtilisin-like"/>
    <property type="match status" value="1"/>
</dbReference>
<dbReference type="OrthoDB" id="1407599at2"/>
<keyword evidence="9" id="KW-1185">Reference proteome</keyword>
<accession>K4IRP1</accession>
<reference evidence="8" key="2">
    <citation type="submission" date="2012-09" db="EMBL/GenBank/DDBJ databases">
        <title>The complete sequence of Psychroflexus torquis an extreme psychrophile from sea-ice that is stimulated by light.</title>
        <authorList>
            <person name="Feng S."/>
            <person name="Powell S.M."/>
            <person name="Bowman J.P."/>
        </authorList>
    </citation>
    <scope>NUCLEOTIDE SEQUENCE [LARGE SCALE GENOMIC DNA]</scope>
    <source>
        <strain evidence="8">ATCC 700755</strain>
    </source>
</reference>
<dbReference type="AlphaFoldDB" id="K4IRP1"/>
<dbReference type="GO" id="GO:0004252">
    <property type="term" value="F:serine-type endopeptidase activity"/>
    <property type="evidence" value="ECO:0007669"/>
    <property type="project" value="UniProtKB-UniRule"/>
</dbReference>
<dbReference type="InterPro" id="IPR000209">
    <property type="entry name" value="Peptidase_S8/S53_dom"/>
</dbReference>
<evidence type="ECO:0000256" key="6">
    <source>
        <dbReference type="SAM" id="SignalP"/>
    </source>
</evidence>
<dbReference type="PIRSF" id="PIRSF037903">
    <property type="entry name" value="Subtilisin_rel_GFO_2223"/>
    <property type="match status" value="1"/>
</dbReference>
<evidence type="ECO:0000313" key="9">
    <source>
        <dbReference type="Proteomes" id="UP000008514"/>
    </source>
</evidence>
<name>K4IRP1_PSYTT</name>
<protein>
    <submittedName>
        <fullName evidence="8">Subtilisin-like serine protease, peptidase S8_S53 superfamily</fullName>
    </submittedName>
</protein>
<keyword evidence="2 5" id="KW-0645">Protease</keyword>
<feature type="active site" description="Charge relay system" evidence="5">
    <location>
        <position position="176"/>
    </location>
</feature>
<dbReference type="PANTHER" id="PTHR43806">
    <property type="entry name" value="PEPTIDASE S8"/>
    <property type="match status" value="1"/>
</dbReference>
<gene>
    <name evidence="8" type="ordered locus">P700755_001188</name>
</gene>
<evidence type="ECO:0000256" key="3">
    <source>
        <dbReference type="ARBA" id="ARBA00022801"/>
    </source>
</evidence>
<feature type="active site" description="Charge relay system" evidence="5">
    <location>
        <position position="394"/>
    </location>
</feature>
<dbReference type="HOGENOM" id="CLU_026626_0_0_10"/>
<dbReference type="Pfam" id="PF00082">
    <property type="entry name" value="Peptidase_S8"/>
    <property type="match status" value="1"/>
</dbReference>
<keyword evidence="4 5" id="KW-0720">Serine protease</keyword>
<dbReference type="PROSITE" id="PS00138">
    <property type="entry name" value="SUBTILASE_SER"/>
    <property type="match status" value="1"/>
</dbReference>
<evidence type="ECO:0000256" key="1">
    <source>
        <dbReference type="ARBA" id="ARBA00011073"/>
    </source>
</evidence>
<dbReference type="InterPro" id="IPR015500">
    <property type="entry name" value="Peptidase_S8_subtilisin-rel"/>
</dbReference>
<keyword evidence="6" id="KW-0732">Signal</keyword>
<dbReference type="PRINTS" id="PR00723">
    <property type="entry name" value="SUBTILISIN"/>
</dbReference>
<dbReference type="InterPro" id="IPR036852">
    <property type="entry name" value="Peptidase_S8/S53_dom_sf"/>
</dbReference>
<dbReference type="Proteomes" id="UP000008514">
    <property type="component" value="Chromosome"/>
</dbReference>
<dbReference type="PROSITE" id="PS51892">
    <property type="entry name" value="SUBTILASE"/>
    <property type="match status" value="1"/>
</dbReference>
<keyword evidence="3 5" id="KW-0378">Hydrolase</keyword>
<dbReference type="GO" id="GO:0006508">
    <property type="term" value="P:proteolysis"/>
    <property type="evidence" value="ECO:0007669"/>
    <property type="project" value="UniProtKB-KW"/>
</dbReference>
<dbReference type="STRING" id="313595.P700755_001188"/>
<evidence type="ECO:0000256" key="2">
    <source>
        <dbReference type="ARBA" id="ARBA00022670"/>
    </source>
</evidence>
<sequence length="460" mass="49730">MKKILLLLAVFATPFMYSQQDALVFLLDKEDVATSIANPISIMTQEAIDRKALQNTTIDDRDVPVNEAYITQLKNTLGISVHAKSKWMNAVYVRGSQMDIDDLLGEDYVSSVEFMDKSLNFRSITGATPDKFAIENQQSKITYNYGAAANQTTMLKVDYLHEQDFNGDGMVVAVLDSGFPNVINNPAFSHIVSDGRLLGTYDFALRQENVDGTGSHGAQTFSDIGGFISGQFVGTAPEASFYLFRTEFGPSENPVEEAWWVEALERSDSLGVDVVNTSLGYRGYDNSAYDHSYEDLDGQTTIGARGANHAFDKGMILVTSAGNGGSSGFPFVGTPGDSPGMLTIGAVDSDGDYVSFSSIGPTIDGRVKPDVMAQGRNAAVVSSNGNVTTSNGTSFSSPIMAGAVASLWQARPEVPNAQIMQVVRESAHLFNNPTDRMGYGIPNFEDALNNLLFLEQKTSY</sequence>
<dbReference type="InterPro" id="IPR017317">
    <property type="entry name" value="Pept_S8_subtilisin_bacteroid-2"/>
</dbReference>
<dbReference type="InterPro" id="IPR050131">
    <property type="entry name" value="Peptidase_S8_subtilisin-like"/>
</dbReference>
<feature type="domain" description="Peptidase S8/S53" evidence="7">
    <location>
        <begin position="167"/>
        <end position="440"/>
    </location>
</feature>
<dbReference type="CDD" id="cd07493">
    <property type="entry name" value="Peptidases_S8_9"/>
    <property type="match status" value="1"/>
</dbReference>
<dbReference type="eggNOG" id="COG1404">
    <property type="taxonomic scope" value="Bacteria"/>
</dbReference>
<feature type="active site" description="Charge relay system" evidence="5">
    <location>
        <position position="216"/>
    </location>
</feature>
<evidence type="ECO:0000256" key="4">
    <source>
        <dbReference type="ARBA" id="ARBA00022825"/>
    </source>
</evidence>
<evidence type="ECO:0000256" key="5">
    <source>
        <dbReference type="PROSITE-ProRule" id="PRU01240"/>
    </source>
</evidence>
<evidence type="ECO:0000313" key="8">
    <source>
        <dbReference type="EMBL" id="AFU68135.1"/>
    </source>
</evidence>
<feature type="signal peptide" evidence="6">
    <location>
        <begin position="1"/>
        <end position="18"/>
    </location>
</feature>
<dbReference type="InterPro" id="IPR023828">
    <property type="entry name" value="Peptidase_S8_Ser-AS"/>
</dbReference>
<comment type="similarity">
    <text evidence="1 5">Belongs to the peptidase S8 family.</text>
</comment>
<dbReference type="EMBL" id="CP003879">
    <property type="protein sequence ID" value="AFU68135.1"/>
    <property type="molecule type" value="Genomic_DNA"/>
</dbReference>
<proteinExistence type="inferred from homology"/>
<dbReference type="PANTHER" id="PTHR43806:SF67">
    <property type="entry name" value="EGF-LIKE DOMAIN-CONTAINING PROTEIN"/>
    <property type="match status" value="1"/>
</dbReference>
<evidence type="ECO:0000259" key="7">
    <source>
        <dbReference type="Pfam" id="PF00082"/>
    </source>
</evidence>
<reference evidence="8" key="1">
    <citation type="submission" date="2006-03" db="EMBL/GenBank/DDBJ databases">
        <authorList>
            <person name="Bowman J."/>
            <person name="Ferriera S."/>
            <person name="Johnson J."/>
            <person name="Kravitz S."/>
            <person name="Halpern A."/>
            <person name="Remington K."/>
            <person name="Beeson K."/>
            <person name="Tran B."/>
            <person name="Rogers Y.-H."/>
            <person name="Friedman R."/>
            <person name="Venter J.C."/>
        </authorList>
    </citation>
    <scope>NUCLEOTIDE SEQUENCE [LARGE SCALE GENOMIC DNA]</scope>
    <source>
        <strain evidence="8">ATCC 700755</strain>
    </source>
</reference>
<dbReference type="RefSeq" id="WP_015023741.1">
    <property type="nucleotide sequence ID" value="NC_018721.1"/>
</dbReference>
<organism evidence="8 9">
    <name type="scientific">Psychroflexus torquis (strain ATCC 700755 / CIP 106069 / ACAM 623)</name>
    <dbReference type="NCBI Taxonomy" id="313595"/>
    <lineage>
        <taxon>Bacteria</taxon>
        <taxon>Pseudomonadati</taxon>
        <taxon>Bacteroidota</taxon>
        <taxon>Flavobacteriia</taxon>
        <taxon>Flavobacteriales</taxon>
        <taxon>Flavobacteriaceae</taxon>
        <taxon>Psychroflexus</taxon>
    </lineage>
</organism>
<feature type="chain" id="PRO_5003877925" evidence="6">
    <location>
        <begin position="19"/>
        <end position="460"/>
    </location>
</feature>
<dbReference type="KEGG" id="ptq:P700755_001188"/>